<dbReference type="FunCoup" id="A7AUV7">
    <property type="interactions" value="253"/>
</dbReference>
<dbReference type="CDD" id="cd01428">
    <property type="entry name" value="ADK"/>
    <property type="match status" value="1"/>
</dbReference>
<evidence type="ECO:0000256" key="4">
    <source>
        <dbReference type="RuleBase" id="RU003330"/>
    </source>
</evidence>
<dbReference type="Gene3D" id="3.40.50.300">
    <property type="entry name" value="P-loop containing nucleotide triphosphate hydrolases"/>
    <property type="match status" value="1"/>
</dbReference>
<name>A7AUV7_BABBO</name>
<dbReference type="STRING" id="5865.A7AUV7"/>
<keyword evidence="3 4" id="KW-0418">Kinase</keyword>
<dbReference type="RefSeq" id="XP_001610286.1">
    <property type="nucleotide sequence ID" value="XM_001610236.1"/>
</dbReference>
<dbReference type="PANTHER" id="PTHR23359">
    <property type="entry name" value="NUCLEOTIDE KINASE"/>
    <property type="match status" value="1"/>
</dbReference>
<sequence>MASIRQKIITVAGPPGSGKSTMSERMVRAFGFKHISAGECLREEMANPNSKNQQLIRSYIDAGKVIPVEITIELLLKKMESYGWGREIVIIDGFPRNADNVKGWALRMAHNTELVHMLSFDCPMEVCRERIIARINECARTDNATAAIENRMKVYYDDTMPIIHSLIMAGKCTVLNAAGTKEAVWDEIVKVLANLGFHRVGDNS</sequence>
<reference evidence="5 6" key="1">
    <citation type="journal article" date="2007" name="PLoS Pathog.">
        <title>Genome sequence of Babesia bovis and comparative analysis of apicomplexan hemoprotozoa.</title>
        <authorList>
            <person name="Brayton K.A."/>
            <person name="Lau A.O.T."/>
            <person name="Herndon D.R."/>
            <person name="Hannick L."/>
            <person name="Kappmeyer L.S."/>
            <person name="Berens S.J."/>
            <person name="Bidwell S.L."/>
            <person name="Brown W.C."/>
            <person name="Crabtree J."/>
            <person name="Fadrosh D."/>
            <person name="Feldblum T."/>
            <person name="Forberger H.A."/>
            <person name="Haas B.J."/>
            <person name="Howell J.M."/>
            <person name="Khouri H."/>
            <person name="Koo H."/>
            <person name="Mann D.J."/>
            <person name="Norimine J."/>
            <person name="Paulsen I.T."/>
            <person name="Radune D."/>
            <person name="Ren Q."/>
            <person name="Smith R.K. Jr."/>
            <person name="Suarez C.E."/>
            <person name="White O."/>
            <person name="Wortman J.R."/>
            <person name="Knowles D.P. Jr."/>
            <person name="McElwain T.F."/>
            <person name="Nene V.M."/>
        </authorList>
    </citation>
    <scope>NUCLEOTIDE SEQUENCE [LARGE SCALE GENOMIC DNA]</scope>
    <source>
        <strain evidence="5">T2Bo</strain>
    </source>
</reference>
<comment type="caution">
    <text evidence="5">The sequence shown here is derived from an EMBL/GenBank/DDBJ whole genome shotgun (WGS) entry which is preliminary data.</text>
</comment>
<evidence type="ECO:0000256" key="3">
    <source>
        <dbReference type="ARBA" id="ARBA00022777"/>
    </source>
</evidence>
<evidence type="ECO:0000256" key="2">
    <source>
        <dbReference type="ARBA" id="ARBA00022741"/>
    </source>
</evidence>
<dbReference type="InterPro" id="IPR027417">
    <property type="entry name" value="P-loop_NTPase"/>
</dbReference>
<dbReference type="EC" id="2.7.4.14" evidence="5"/>
<dbReference type="GO" id="GO:0006139">
    <property type="term" value="P:nucleobase-containing compound metabolic process"/>
    <property type="evidence" value="ECO:0007669"/>
    <property type="project" value="InterPro"/>
</dbReference>
<dbReference type="InterPro" id="IPR000850">
    <property type="entry name" value="Adenylat/UMP-CMP_kin"/>
</dbReference>
<dbReference type="AlphaFoldDB" id="A7AUV7"/>
<reference evidence="6" key="3">
    <citation type="journal article" date="2021" name="Int. J. Parasitol.">
        <title>Comparative analysis of gene expression between Babesia bovis blood stages and kinetes allowed by improved genome annotation.</title>
        <authorList>
            <person name="Ueti M.W."/>
            <person name="Johnson W.C."/>
            <person name="Kappmeyer L.S."/>
            <person name="Herndon D.R."/>
            <person name="Mousel M.R."/>
            <person name="Reif K.E."/>
            <person name="Taus N.S."/>
            <person name="Ifeonu O.O."/>
            <person name="Silva J.C."/>
            <person name="Suarez C.E."/>
            <person name="Brayton K.A."/>
        </authorList>
    </citation>
    <scope>NUCLEOTIDE SEQUENCE [LARGE SCALE GENOMIC DNA]</scope>
</reference>
<dbReference type="GO" id="GO:0005524">
    <property type="term" value="F:ATP binding"/>
    <property type="evidence" value="ECO:0007669"/>
    <property type="project" value="InterPro"/>
</dbReference>
<comment type="similarity">
    <text evidence="4">Belongs to the adenylate kinase family.</text>
</comment>
<dbReference type="Pfam" id="PF00406">
    <property type="entry name" value="ADK"/>
    <property type="match status" value="1"/>
</dbReference>
<dbReference type="EMBL" id="AAXT01000003">
    <property type="protein sequence ID" value="EDO06718.1"/>
    <property type="molecule type" value="Genomic_DNA"/>
</dbReference>
<evidence type="ECO:0000256" key="1">
    <source>
        <dbReference type="ARBA" id="ARBA00022679"/>
    </source>
</evidence>
<protein>
    <submittedName>
        <fullName evidence="5">UMP-CMP kinase, putative</fullName>
        <ecNumber evidence="5">2.7.4.14</ecNumber>
    </submittedName>
</protein>
<keyword evidence="1 4" id="KW-0808">Transferase</keyword>
<dbReference type="GO" id="GO:0019205">
    <property type="term" value="F:nucleobase-containing compound kinase activity"/>
    <property type="evidence" value="ECO:0007669"/>
    <property type="project" value="InterPro"/>
</dbReference>
<dbReference type="PRINTS" id="PR00094">
    <property type="entry name" value="ADENYLTKNASE"/>
</dbReference>
<accession>A7AUV7</accession>
<dbReference type="KEGG" id="bbo:BBOV_II007680"/>
<keyword evidence="6" id="KW-1185">Reference proteome</keyword>
<dbReference type="VEuPathDB" id="PiroplasmaDB:BBOV_II007680"/>
<evidence type="ECO:0000313" key="6">
    <source>
        <dbReference type="Proteomes" id="UP000002173"/>
    </source>
</evidence>
<dbReference type="SUPFAM" id="SSF52540">
    <property type="entry name" value="P-loop containing nucleoside triphosphate hydrolases"/>
    <property type="match status" value="1"/>
</dbReference>
<evidence type="ECO:0000313" key="5">
    <source>
        <dbReference type="EMBL" id="EDO06718.1"/>
    </source>
</evidence>
<dbReference type="HAMAP" id="MF_00235">
    <property type="entry name" value="Adenylate_kinase_Adk"/>
    <property type="match status" value="1"/>
</dbReference>
<keyword evidence="2" id="KW-0547">Nucleotide-binding</keyword>
<dbReference type="GeneID" id="5478520"/>
<dbReference type="eggNOG" id="KOG3079">
    <property type="taxonomic scope" value="Eukaryota"/>
</dbReference>
<reference evidence="6" key="2">
    <citation type="journal article" date="2020" name="Data Brief">
        <title>Transcriptome dataset of Babesia bovis life stages within vertebrate and invertebrate hosts.</title>
        <authorList>
            <person name="Ueti M.W."/>
            <person name="Johnson W.C."/>
            <person name="Kappmeyer L.S."/>
            <person name="Herndon D.R."/>
            <person name="Mousel M.R."/>
            <person name="Reif K.E."/>
            <person name="Taus N.S."/>
            <person name="Ifeonu O.O."/>
            <person name="Silva J.C."/>
            <person name="Suarez C.E."/>
            <person name="Brayton K.A."/>
        </authorList>
    </citation>
    <scope>NUCLEOTIDE SEQUENCE [LARGE SCALE GENOMIC DNA]</scope>
</reference>
<dbReference type="OMA" id="EQTMPVI"/>
<organism evidence="5 6">
    <name type="scientific">Babesia bovis</name>
    <dbReference type="NCBI Taxonomy" id="5865"/>
    <lineage>
        <taxon>Eukaryota</taxon>
        <taxon>Sar</taxon>
        <taxon>Alveolata</taxon>
        <taxon>Apicomplexa</taxon>
        <taxon>Aconoidasida</taxon>
        <taxon>Piroplasmida</taxon>
        <taxon>Babesiidae</taxon>
        <taxon>Babesia</taxon>
    </lineage>
</organism>
<gene>
    <name evidence="5" type="ORF">BBOV_II007680</name>
</gene>
<proteinExistence type="inferred from homology"/>
<dbReference type="InParanoid" id="A7AUV7"/>
<dbReference type="Proteomes" id="UP000002173">
    <property type="component" value="Unassembled WGS sequence"/>
</dbReference>